<dbReference type="Proteomes" id="UP000068067">
    <property type="component" value="Chromosome"/>
</dbReference>
<gene>
    <name evidence="1" type="ORF">CDES_05620</name>
</gene>
<dbReference type="KEGG" id="cdx:CDES_05620"/>
<accession>A0A0M4CHW2</accession>
<dbReference type="EMBL" id="CP009220">
    <property type="protein sequence ID" value="ALC05558.1"/>
    <property type="molecule type" value="Genomic_DNA"/>
</dbReference>
<name>A0A0M4CHW2_9CORY</name>
<organism evidence="1 2">
    <name type="scientific">Corynebacterium deserti GIMN1.010</name>
    <dbReference type="NCBI Taxonomy" id="931089"/>
    <lineage>
        <taxon>Bacteria</taxon>
        <taxon>Bacillati</taxon>
        <taxon>Actinomycetota</taxon>
        <taxon>Actinomycetes</taxon>
        <taxon>Mycobacteriales</taxon>
        <taxon>Corynebacteriaceae</taxon>
        <taxon>Corynebacterium</taxon>
    </lineage>
</organism>
<dbReference type="OrthoDB" id="4606505at2"/>
<dbReference type="AlphaFoldDB" id="A0A0M4CHW2"/>
<dbReference type="PATRIC" id="fig|931089.4.peg.1142"/>
<dbReference type="Pfam" id="PF19866">
    <property type="entry name" value="DUF6339"/>
    <property type="match status" value="1"/>
</dbReference>
<proteinExistence type="predicted"/>
<dbReference type="STRING" id="931089.CDES_05620"/>
<reference evidence="1 2" key="1">
    <citation type="submission" date="2014-08" db="EMBL/GenBank/DDBJ databases">
        <title>Complete genome sequence of Corynebacterium deserti GIMN1.010 (=DSM 45689), isolated from desert sand in western China.</title>
        <authorList>
            <person name="Ruckert C."/>
            <person name="Albersmeier A."/>
            <person name="Kalinowski J."/>
        </authorList>
    </citation>
    <scope>NUCLEOTIDE SEQUENCE [LARGE SCALE GENOMIC DNA]</scope>
    <source>
        <strain evidence="1 2">GIMN1.010</strain>
    </source>
</reference>
<sequence length="243" mass="28088">MTFLTIDSVFSFAALDILANRANESLSVEDFFREVDEIAKDPEFLLKLPTPIEFSDAPTGDSKKDGDNAALMLESIGYLNPADAADPRLWSFLALVTLREFMEGRWPLESKEDWRNQLLGRWLLRKTSRRSLLRHGIARLWWVAALTHDADQSKDATRTSGDSFAYTRWVFENQNRYQSIFERQLGSIDPIRWAILEVMYKSTLKGQTAEIKRITKELHLESGFRHLDVLDHAELVDLIEQRL</sequence>
<evidence type="ECO:0000313" key="2">
    <source>
        <dbReference type="Proteomes" id="UP000068067"/>
    </source>
</evidence>
<keyword evidence="2" id="KW-1185">Reference proteome</keyword>
<evidence type="ECO:0000313" key="1">
    <source>
        <dbReference type="EMBL" id="ALC05558.1"/>
    </source>
</evidence>
<dbReference type="InterPro" id="IPR045920">
    <property type="entry name" value="DUF6339"/>
</dbReference>
<protein>
    <submittedName>
        <fullName evidence="1">Uncharacterized protein</fullName>
    </submittedName>
</protein>
<dbReference type="RefSeq" id="WP_053544614.1">
    <property type="nucleotide sequence ID" value="NZ_CP009220.1"/>
</dbReference>